<keyword evidence="5" id="KW-0865">Zymogen</keyword>
<dbReference type="InterPro" id="IPR013201">
    <property type="entry name" value="Prot_inhib_I29"/>
</dbReference>
<dbReference type="Gene3D" id="3.90.70.10">
    <property type="entry name" value="Cysteine proteinases"/>
    <property type="match status" value="1"/>
</dbReference>
<keyword evidence="7" id="KW-0732">Signal</keyword>
<reference evidence="10 11" key="1">
    <citation type="submission" date="2022-05" db="EMBL/GenBank/DDBJ databases">
        <title>A multi-omics perspective on studying reproductive biology in Daphnia sinensis.</title>
        <authorList>
            <person name="Jia J."/>
        </authorList>
    </citation>
    <scope>NUCLEOTIDE SEQUENCE [LARGE SCALE GENOMIC DNA]</scope>
    <source>
        <strain evidence="10 11">WSL</strain>
    </source>
</reference>
<evidence type="ECO:0000256" key="6">
    <source>
        <dbReference type="ARBA" id="ARBA00023157"/>
    </source>
</evidence>
<dbReference type="InterPro" id="IPR039417">
    <property type="entry name" value="Peptidase_C1A_papain-like"/>
</dbReference>
<dbReference type="Gene3D" id="1.10.287.2250">
    <property type="match status" value="1"/>
</dbReference>
<dbReference type="InterPro" id="IPR000668">
    <property type="entry name" value="Peptidase_C1A_C"/>
</dbReference>
<dbReference type="CDD" id="cd02248">
    <property type="entry name" value="Peptidase_C1A"/>
    <property type="match status" value="1"/>
</dbReference>
<dbReference type="InterPro" id="IPR038765">
    <property type="entry name" value="Papain-like_cys_pep_sf"/>
</dbReference>
<evidence type="ECO:0000259" key="8">
    <source>
        <dbReference type="SMART" id="SM00645"/>
    </source>
</evidence>
<dbReference type="SMART" id="SM00645">
    <property type="entry name" value="Pept_C1"/>
    <property type="match status" value="1"/>
</dbReference>
<dbReference type="PANTHER" id="PTHR12411">
    <property type="entry name" value="CYSTEINE PROTEASE FAMILY C1-RELATED"/>
    <property type="match status" value="1"/>
</dbReference>
<comment type="caution">
    <text evidence="10">The sequence shown here is derived from an EMBL/GenBank/DDBJ whole genome shotgun (WGS) entry which is preliminary data.</text>
</comment>
<accession>A0AAD5KZ63</accession>
<organism evidence="10 11">
    <name type="scientific">Daphnia sinensis</name>
    <dbReference type="NCBI Taxonomy" id="1820382"/>
    <lineage>
        <taxon>Eukaryota</taxon>
        <taxon>Metazoa</taxon>
        <taxon>Ecdysozoa</taxon>
        <taxon>Arthropoda</taxon>
        <taxon>Crustacea</taxon>
        <taxon>Branchiopoda</taxon>
        <taxon>Diplostraca</taxon>
        <taxon>Cladocera</taxon>
        <taxon>Anomopoda</taxon>
        <taxon>Daphniidae</taxon>
        <taxon>Daphnia</taxon>
        <taxon>Daphnia similis group</taxon>
    </lineage>
</organism>
<dbReference type="PROSITE" id="PS00640">
    <property type="entry name" value="THIOL_PROTEASE_ASN"/>
    <property type="match status" value="1"/>
</dbReference>
<comment type="similarity">
    <text evidence="1">Belongs to the peptidase C1 family.</text>
</comment>
<sequence>MARFCFVTLALLVACFAVQVYGDPSEELNVAWENFLAHHPIKGASPQELAKRKGNFAKTHAMIEKHNKNKNATFQMEHNKFSIMLDYRGHICLPAVKDQGACGSCWAFGAVTPVEFAQCLIDGTPVRLSEQQVVDCDPTNYGCDVKVIGCTFHIDRFLRLSFDIEFFILQDETCKYDDSMRAATVSSYEYVRPNRPYAMRTALMNYGPLAVAVALVDSFFQYSRGVYTDPACDSSLPLSHALVIVGWNTLNGIPHWICRNSWGSDWGRSGYIRIERGINLCDIEAHAAVVTGVVY</sequence>
<evidence type="ECO:0000256" key="1">
    <source>
        <dbReference type="ARBA" id="ARBA00008455"/>
    </source>
</evidence>
<dbReference type="PROSITE" id="PS51257">
    <property type="entry name" value="PROKAR_LIPOPROTEIN"/>
    <property type="match status" value="1"/>
</dbReference>
<feature type="chain" id="PRO_5042230737" evidence="7">
    <location>
        <begin position="23"/>
        <end position="295"/>
    </location>
</feature>
<dbReference type="GO" id="GO:0008234">
    <property type="term" value="F:cysteine-type peptidase activity"/>
    <property type="evidence" value="ECO:0007669"/>
    <property type="project" value="UniProtKB-KW"/>
</dbReference>
<keyword evidence="6" id="KW-1015">Disulfide bond</keyword>
<dbReference type="GO" id="GO:0006508">
    <property type="term" value="P:proteolysis"/>
    <property type="evidence" value="ECO:0007669"/>
    <property type="project" value="UniProtKB-KW"/>
</dbReference>
<keyword evidence="11" id="KW-1185">Reference proteome</keyword>
<feature type="domain" description="Peptidase C1A papain C-terminal" evidence="8">
    <location>
        <begin position="81"/>
        <end position="291"/>
    </location>
</feature>
<dbReference type="InterPro" id="IPR000169">
    <property type="entry name" value="Pept_cys_AS"/>
</dbReference>
<dbReference type="Pfam" id="PF00112">
    <property type="entry name" value="Peptidase_C1"/>
    <property type="match status" value="1"/>
</dbReference>
<gene>
    <name evidence="10" type="ORF">GHT06_020734</name>
</gene>
<feature type="signal peptide" evidence="7">
    <location>
        <begin position="1"/>
        <end position="22"/>
    </location>
</feature>
<dbReference type="PROSITE" id="PS00139">
    <property type="entry name" value="THIOL_PROTEASE_CYS"/>
    <property type="match status" value="1"/>
</dbReference>
<evidence type="ECO:0000256" key="4">
    <source>
        <dbReference type="ARBA" id="ARBA00022807"/>
    </source>
</evidence>
<dbReference type="InterPro" id="IPR013128">
    <property type="entry name" value="Peptidase_C1A"/>
</dbReference>
<evidence type="ECO:0000256" key="3">
    <source>
        <dbReference type="ARBA" id="ARBA00022801"/>
    </source>
</evidence>
<keyword evidence="3" id="KW-0378">Hydrolase</keyword>
<dbReference type="SUPFAM" id="SSF54001">
    <property type="entry name" value="Cysteine proteinases"/>
    <property type="match status" value="1"/>
</dbReference>
<dbReference type="EMBL" id="WJBH02000009">
    <property type="protein sequence ID" value="KAI9552851.1"/>
    <property type="molecule type" value="Genomic_DNA"/>
</dbReference>
<name>A0AAD5KZ63_9CRUS</name>
<feature type="domain" description="Cathepsin propeptide inhibitor" evidence="9">
    <location>
        <begin position="32"/>
        <end position="89"/>
    </location>
</feature>
<dbReference type="PRINTS" id="PR00705">
    <property type="entry name" value="PAPAIN"/>
</dbReference>
<dbReference type="PROSITE" id="PS00639">
    <property type="entry name" value="THIOL_PROTEASE_HIS"/>
    <property type="match status" value="1"/>
</dbReference>
<dbReference type="Proteomes" id="UP000820818">
    <property type="component" value="Linkage Group LG9"/>
</dbReference>
<dbReference type="InterPro" id="IPR025660">
    <property type="entry name" value="Pept_his_AS"/>
</dbReference>
<dbReference type="InterPro" id="IPR025661">
    <property type="entry name" value="Pept_asp_AS"/>
</dbReference>
<evidence type="ECO:0000259" key="9">
    <source>
        <dbReference type="SMART" id="SM00848"/>
    </source>
</evidence>
<evidence type="ECO:0000313" key="11">
    <source>
        <dbReference type="Proteomes" id="UP000820818"/>
    </source>
</evidence>
<dbReference type="AlphaFoldDB" id="A0AAD5KZ63"/>
<evidence type="ECO:0000313" key="10">
    <source>
        <dbReference type="EMBL" id="KAI9552851.1"/>
    </source>
</evidence>
<evidence type="ECO:0000256" key="5">
    <source>
        <dbReference type="ARBA" id="ARBA00023145"/>
    </source>
</evidence>
<keyword evidence="2" id="KW-0645">Protease</keyword>
<keyword evidence="4" id="KW-0788">Thiol protease</keyword>
<protein>
    <submittedName>
        <fullName evidence="10">Uncharacterized protein</fullName>
    </submittedName>
</protein>
<evidence type="ECO:0000256" key="2">
    <source>
        <dbReference type="ARBA" id="ARBA00022670"/>
    </source>
</evidence>
<proteinExistence type="inferred from homology"/>
<dbReference type="SMART" id="SM00848">
    <property type="entry name" value="Inhibitor_I29"/>
    <property type="match status" value="1"/>
</dbReference>
<evidence type="ECO:0000256" key="7">
    <source>
        <dbReference type="SAM" id="SignalP"/>
    </source>
</evidence>